<accession>A0A6A5TSK6</accession>
<dbReference type="GO" id="GO:0008270">
    <property type="term" value="F:zinc ion binding"/>
    <property type="evidence" value="ECO:0007669"/>
    <property type="project" value="UniProtKB-KW"/>
</dbReference>
<dbReference type="SMART" id="SM00184">
    <property type="entry name" value="RING"/>
    <property type="match status" value="1"/>
</dbReference>
<evidence type="ECO:0000256" key="2">
    <source>
        <dbReference type="ARBA" id="ARBA00022771"/>
    </source>
</evidence>
<dbReference type="InterPro" id="IPR001841">
    <property type="entry name" value="Znf_RING"/>
</dbReference>
<feature type="region of interest" description="Disordered" evidence="5">
    <location>
        <begin position="1"/>
        <end position="63"/>
    </location>
</feature>
<keyword evidence="8" id="KW-1185">Reference proteome</keyword>
<reference evidence="7" key="1">
    <citation type="journal article" date="2020" name="Stud. Mycol.">
        <title>101 Dothideomycetes genomes: a test case for predicting lifestyles and emergence of pathogens.</title>
        <authorList>
            <person name="Haridas S."/>
            <person name="Albert R."/>
            <person name="Binder M."/>
            <person name="Bloem J."/>
            <person name="Labutti K."/>
            <person name="Salamov A."/>
            <person name="Andreopoulos B."/>
            <person name="Baker S."/>
            <person name="Barry K."/>
            <person name="Bills G."/>
            <person name="Bluhm B."/>
            <person name="Cannon C."/>
            <person name="Castanera R."/>
            <person name="Culley D."/>
            <person name="Daum C."/>
            <person name="Ezra D."/>
            <person name="Gonzalez J."/>
            <person name="Henrissat B."/>
            <person name="Kuo A."/>
            <person name="Liang C."/>
            <person name="Lipzen A."/>
            <person name="Lutzoni F."/>
            <person name="Magnuson J."/>
            <person name="Mondo S."/>
            <person name="Nolan M."/>
            <person name="Ohm R."/>
            <person name="Pangilinan J."/>
            <person name="Park H.-J."/>
            <person name="Ramirez L."/>
            <person name="Alfaro M."/>
            <person name="Sun H."/>
            <person name="Tritt A."/>
            <person name="Yoshinaga Y."/>
            <person name="Zwiers L.-H."/>
            <person name="Turgeon B."/>
            <person name="Goodwin S."/>
            <person name="Spatafora J."/>
            <person name="Crous P."/>
            <person name="Grigoriev I."/>
        </authorList>
    </citation>
    <scope>NUCLEOTIDE SEQUENCE</scope>
    <source>
        <strain evidence="7">CBS 675.92</strain>
    </source>
</reference>
<dbReference type="InterPro" id="IPR013083">
    <property type="entry name" value="Znf_RING/FYVE/PHD"/>
</dbReference>
<dbReference type="PANTHER" id="PTHR45969">
    <property type="entry name" value="RING ZINC FINGER PROTEIN-RELATED"/>
    <property type="match status" value="1"/>
</dbReference>
<evidence type="ECO:0000313" key="7">
    <source>
        <dbReference type="EMBL" id="KAF1954970.1"/>
    </source>
</evidence>
<organism evidence="7 8">
    <name type="scientific">Byssothecium circinans</name>
    <dbReference type="NCBI Taxonomy" id="147558"/>
    <lineage>
        <taxon>Eukaryota</taxon>
        <taxon>Fungi</taxon>
        <taxon>Dikarya</taxon>
        <taxon>Ascomycota</taxon>
        <taxon>Pezizomycotina</taxon>
        <taxon>Dothideomycetes</taxon>
        <taxon>Pleosporomycetidae</taxon>
        <taxon>Pleosporales</taxon>
        <taxon>Massarineae</taxon>
        <taxon>Massarinaceae</taxon>
        <taxon>Byssothecium</taxon>
    </lineage>
</organism>
<feature type="compositionally biased region" description="Polar residues" evidence="5">
    <location>
        <begin position="1"/>
        <end position="11"/>
    </location>
</feature>
<dbReference type="GO" id="GO:0016567">
    <property type="term" value="P:protein ubiquitination"/>
    <property type="evidence" value="ECO:0007669"/>
    <property type="project" value="TreeGrafter"/>
</dbReference>
<keyword evidence="2 4" id="KW-0863">Zinc-finger</keyword>
<protein>
    <recommendedName>
        <fullName evidence="6">RING-type domain-containing protein</fullName>
    </recommendedName>
</protein>
<keyword evidence="1" id="KW-0479">Metal-binding</keyword>
<dbReference type="OrthoDB" id="3801318at2759"/>
<dbReference type="SUPFAM" id="SSF57850">
    <property type="entry name" value="RING/U-box"/>
    <property type="match status" value="1"/>
</dbReference>
<dbReference type="PANTHER" id="PTHR45969:SF69">
    <property type="entry name" value="FINGER DOMAIN PROTEIN, PUTATIVE (AFU_ORTHOLOGUE AFUA_3G12190)-RELATED"/>
    <property type="match status" value="1"/>
</dbReference>
<evidence type="ECO:0000256" key="1">
    <source>
        <dbReference type="ARBA" id="ARBA00022723"/>
    </source>
</evidence>
<evidence type="ECO:0000256" key="3">
    <source>
        <dbReference type="ARBA" id="ARBA00022833"/>
    </source>
</evidence>
<sequence>MTSTSTSPHSIETSPTETNETTTENSLASTSHDNPTESPLTSTTPDNTTETLPPSLELHPDPPLDEDCPICYTSFATKDDSVIRTKDCNHTFHKSCLLIWLEEEGTCPYCRGDLTPNYAVYDGEERLDDLPYFYGSGDAVPDNDLPVGAHCTRGERRWTEPSKLNIACNTLFNELLFVQLNQLELEMSWITSSLGQPRGIWNNPMMIVKAIKTFTLSP</sequence>
<dbReference type="Gene3D" id="3.30.40.10">
    <property type="entry name" value="Zinc/RING finger domain, C3HC4 (zinc finger)"/>
    <property type="match status" value="1"/>
</dbReference>
<dbReference type="GO" id="GO:0061630">
    <property type="term" value="F:ubiquitin protein ligase activity"/>
    <property type="evidence" value="ECO:0007669"/>
    <property type="project" value="TreeGrafter"/>
</dbReference>
<dbReference type="EMBL" id="ML976996">
    <property type="protein sequence ID" value="KAF1954970.1"/>
    <property type="molecule type" value="Genomic_DNA"/>
</dbReference>
<keyword evidence="3" id="KW-0862">Zinc</keyword>
<evidence type="ECO:0000313" key="8">
    <source>
        <dbReference type="Proteomes" id="UP000800035"/>
    </source>
</evidence>
<gene>
    <name evidence="7" type="ORF">CC80DRAFT_505809</name>
</gene>
<evidence type="ECO:0000256" key="4">
    <source>
        <dbReference type="PROSITE-ProRule" id="PRU00175"/>
    </source>
</evidence>
<evidence type="ECO:0000256" key="5">
    <source>
        <dbReference type="SAM" id="MobiDB-lite"/>
    </source>
</evidence>
<proteinExistence type="predicted"/>
<dbReference type="Proteomes" id="UP000800035">
    <property type="component" value="Unassembled WGS sequence"/>
</dbReference>
<feature type="domain" description="RING-type" evidence="6">
    <location>
        <begin position="68"/>
        <end position="111"/>
    </location>
</feature>
<dbReference type="AlphaFoldDB" id="A0A6A5TSK6"/>
<dbReference type="Pfam" id="PF13639">
    <property type="entry name" value="zf-RING_2"/>
    <property type="match status" value="1"/>
</dbReference>
<feature type="compositionally biased region" description="Low complexity" evidence="5">
    <location>
        <begin position="12"/>
        <end position="31"/>
    </location>
</feature>
<feature type="compositionally biased region" description="Polar residues" evidence="5">
    <location>
        <begin position="32"/>
        <end position="52"/>
    </location>
</feature>
<evidence type="ECO:0000259" key="6">
    <source>
        <dbReference type="PROSITE" id="PS50089"/>
    </source>
</evidence>
<dbReference type="PROSITE" id="PS50089">
    <property type="entry name" value="ZF_RING_2"/>
    <property type="match status" value="1"/>
</dbReference>
<name>A0A6A5TSK6_9PLEO</name>